<dbReference type="EC" id="1.6.5.5" evidence="3"/>
<proteinExistence type="predicted"/>
<organism evidence="3 4">
    <name type="scientific">Nocardioides thalensis</name>
    <dbReference type="NCBI Taxonomy" id="1914755"/>
    <lineage>
        <taxon>Bacteria</taxon>
        <taxon>Bacillati</taxon>
        <taxon>Actinomycetota</taxon>
        <taxon>Actinomycetes</taxon>
        <taxon>Propionibacteriales</taxon>
        <taxon>Nocardioidaceae</taxon>
        <taxon>Nocardioides</taxon>
    </lineage>
</organism>
<evidence type="ECO:0000256" key="1">
    <source>
        <dbReference type="ARBA" id="ARBA00022857"/>
    </source>
</evidence>
<dbReference type="PANTHER" id="PTHR44154:SF1">
    <property type="entry name" value="QUINONE OXIDOREDUCTASE"/>
    <property type="match status" value="1"/>
</dbReference>
<dbReference type="InterPro" id="IPR036291">
    <property type="entry name" value="NAD(P)-bd_dom_sf"/>
</dbReference>
<dbReference type="InterPro" id="IPR011032">
    <property type="entry name" value="GroES-like_sf"/>
</dbReference>
<dbReference type="PANTHER" id="PTHR44154">
    <property type="entry name" value="QUINONE OXIDOREDUCTASE"/>
    <property type="match status" value="1"/>
</dbReference>
<dbReference type="Gene3D" id="3.40.50.720">
    <property type="entry name" value="NAD(P)-binding Rossmann-like Domain"/>
    <property type="match status" value="1"/>
</dbReference>
<evidence type="ECO:0000313" key="4">
    <source>
        <dbReference type="Proteomes" id="UP000530424"/>
    </source>
</evidence>
<sequence length="311" mass="32864">MLVHVSLSGVNPTDWKARDRIASPTSHVDPTGIAARRPRSRTRWITPHHDGVGVIVAIGTRVPAHRLGERVWMWQAQWGRDSGTAAEYVTLPVQHAVPLPQDVGDDLAAGLGIPAMTAHYCLFADGPLDPTEHVLVHGGAGAVGHFAIELARHAGAQVATTVSSPEKAAIAEAAGADLVVNYNEDDVAGALVRWAPNGVTRILEVDLPSNIELDATVASPGASVQVYAHPARPTVMPWRLLEANLRLEFMLVYTISDAAKRRAVAGVANALEAGALTSLPVTKFALSEVADAHRAVRGNLLGKALIDVQGT</sequence>
<keyword evidence="1" id="KW-0521">NADP</keyword>
<dbReference type="SUPFAM" id="SSF51735">
    <property type="entry name" value="NAD(P)-binding Rossmann-fold domains"/>
    <property type="match status" value="1"/>
</dbReference>
<keyword evidence="3" id="KW-0560">Oxidoreductase</keyword>
<keyword evidence="4" id="KW-1185">Reference proteome</keyword>
<comment type="caution">
    <text evidence="3">The sequence shown here is derived from an EMBL/GenBank/DDBJ whole genome shotgun (WGS) entry which is preliminary data.</text>
</comment>
<dbReference type="InterPro" id="IPR013149">
    <property type="entry name" value="ADH-like_C"/>
</dbReference>
<dbReference type="CDD" id="cd08253">
    <property type="entry name" value="zeta_crystallin"/>
    <property type="match status" value="1"/>
</dbReference>
<accession>A0A853C2W7</accession>
<dbReference type="Pfam" id="PF08240">
    <property type="entry name" value="ADH_N"/>
    <property type="match status" value="1"/>
</dbReference>
<dbReference type="EMBL" id="JACCFP010000001">
    <property type="protein sequence ID" value="NYJ01995.1"/>
    <property type="molecule type" value="Genomic_DNA"/>
</dbReference>
<dbReference type="Gene3D" id="3.90.180.10">
    <property type="entry name" value="Medium-chain alcohol dehydrogenases, catalytic domain"/>
    <property type="match status" value="1"/>
</dbReference>
<name>A0A853C2W7_9ACTN</name>
<gene>
    <name evidence="3" type="ORF">HNR19_002693</name>
</gene>
<dbReference type="RefSeq" id="WP_218910252.1">
    <property type="nucleotide sequence ID" value="NZ_JACCFP010000001.1"/>
</dbReference>
<protein>
    <submittedName>
        <fullName evidence="3">NADPH2:quinone reductase</fullName>
        <ecNumber evidence="3">1.6.5.5</ecNumber>
    </submittedName>
</protein>
<dbReference type="SMART" id="SM00829">
    <property type="entry name" value="PKS_ER"/>
    <property type="match status" value="1"/>
</dbReference>
<dbReference type="InterPro" id="IPR020843">
    <property type="entry name" value="ER"/>
</dbReference>
<dbReference type="SUPFAM" id="SSF50129">
    <property type="entry name" value="GroES-like"/>
    <property type="match status" value="1"/>
</dbReference>
<dbReference type="GO" id="GO:0003960">
    <property type="term" value="F:quinone reductase (NADPH) activity"/>
    <property type="evidence" value="ECO:0007669"/>
    <property type="project" value="UniProtKB-EC"/>
</dbReference>
<feature type="domain" description="Enoyl reductase (ER)" evidence="2">
    <location>
        <begin position="9"/>
        <end position="306"/>
    </location>
</feature>
<dbReference type="InterPro" id="IPR013154">
    <property type="entry name" value="ADH-like_N"/>
</dbReference>
<evidence type="ECO:0000259" key="2">
    <source>
        <dbReference type="SMART" id="SM00829"/>
    </source>
</evidence>
<dbReference type="Pfam" id="PF00107">
    <property type="entry name" value="ADH_zinc_N"/>
    <property type="match status" value="1"/>
</dbReference>
<reference evidence="3 4" key="1">
    <citation type="submission" date="2020-07" db="EMBL/GenBank/DDBJ databases">
        <title>Sequencing the genomes of 1000 actinobacteria strains.</title>
        <authorList>
            <person name="Klenk H.-P."/>
        </authorList>
    </citation>
    <scope>NUCLEOTIDE SEQUENCE [LARGE SCALE GENOMIC DNA]</scope>
    <source>
        <strain evidence="3 4">DSM 103833</strain>
    </source>
</reference>
<evidence type="ECO:0000313" key="3">
    <source>
        <dbReference type="EMBL" id="NYJ01995.1"/>
    </source>
</evidence>
<dbReference type="Proteomes" id="UP000530424">
    <property type="component" value="Unassembled WGS sequence"/>
</dbReference>
<dbReference type="InterPro" id="IPR051603">
    <property type="entry name" value="Zinc-ADH_QOR/CCCR"/>
</dbReference>
<dbReference type="AlphaFoldDB" id="A0A853C2W7"/>